<evidence type="ECO:0000313" key="4">
    <source>
        <dbReference type="EMBL" id="KAK1621005.1"/>
    </source>
</evidence>
<proteinExistence type="predicted"/>
<dbReference type="Pfam" id="PF00646">
    <property type="entry name" value="F-box"/>
    <property type="match status" value="1"/>
</dbReference>
<dbReference type="Proteomes" id="UP001231189">
    <property type="component" value="Unassembled WGS sequence"/>
</dbReference>
<sequence length="439" mass="49075">MSYGEDDRISALHDDLLGKIISRLPVKDAARTAALAPRWRHLWRSTPLVLNDGHLPEPTRAAAVSRVLADHPGPFHAVHLHHCRFSALSPELAEWPHLLAAKAVQILFFVNQKPTAQAHPCLPVDILRCASLEELFLACWMLPADHLSRSTVAFPCLKTLSMLNMGMSDKDLDCLLAASPVLETLVLASPVRRFHLRSQSLRSVLVFLVGDFAVVDAPLLERLIFMKPLLNARVRPVTVKVASTTNLQVLGYMEPMFHKLQIDGNIIQPDTVASPSTVVPAVRTLALKVNFCVLEELKMVASLLRCFPNLSTLHIQSVMSDPSETATAGEHHAQFWREAGPVQCLRSSVKRMVFHKFHGHQNEFEFLKFVARDNALETLLLVSPKEKLLSEDEVNEMIDKLGCPRFTAWTSKVLQLSPEVENDWSPMKACKLTVSDPFR</sequence>
<organism evidence="4 5">
    <name type="scientific">Lolium multiflorum</name>
    <name type="common">Italian ryegrass</name>
    <name type="synonym">Lolium perenne subsp. multiflorum</name>
    <dbReference type="NCBI Taxonomy" id="4521"/>
    <lineage>
        <taxon>Eukaryota</taxon>
        <taxon>Viridiplantae</taxon>
        <taxon>Streptophyta</taxon>
        <taxon>Embryophyta</taxon>
        <taxon>Tracheophyta</taxon>
        <taxon>Spermatophyta</taxon>
        <taxon>Magnoliopsida</taxon>
        <taxon>Liliopsida</taxon>
        <taxon>Poales</taxon>
        <taxon>Poaceae</taxon>
        <taxon>BOP clade</taxon>
        <taxon>Pooideae</taxon>
        <taxon>Poodae</taxon>
        <taxon>Poeae</taxon>
        <taxon>Poeae Chloroplast Group 2 (Poeae type)</taxon>
        <taxon>Loliodinae</taxon>
        <taxon>Loliinae</taxon>
        <taxon>Lolium</taxon>
    </lineage>
</organism>
<dbReference type="InterPro" id="IPR036047">
    <property type="entry name" value="F-box-like_dom_sf"/>
</dbReference>
<dbReference type="Pfam" id="PF08387">
    <property type="entry name" value="FBD"/>
    <property type="match status" value="1"/>
</dbReference>
<dbReference type="InterPro" id="IPR032675">
    <property type="entry name" value="LRR_dom_sf"/>
</dbReference>
<evidence type="ECO:0000313" key="5">
    <source>
        <dbReference type="Proteomes" id="UP001231189"/>
    </source>
</evidence>
<dbReference type="PANTHER" id="PTHR32141:SF153">
    <property type="entry name" value="OS06G0685200 PROTEIN"/>
    <property type="match status" value="1"/>
</dbReference>
<dbReference type="InterPro" id="IPR006566">
    <property type="entry name" value="FBD"/>
</dbReference>
<dbReference type="EMBL" id="JAUUTY010000006">
    <property type="protein sequence ID" value="KAK1621005.1"/>
    <property type="molecule type" value="Genomic_DNA"/>
</dbReference>
<feature type="domain" description="F-box" evidence="1">
    <location>
        <begin position="9"/>
        <end position="48"/>
    </location>
</feature>
<dbReference type="InterPro" id="IPR053781">
    <property type="entry name" value="F-box_AtFBL13-like"/>
</dbReference>
<reference evidence="4" key="1">
    <citation type="submission" date="2023-07" db="EMBL/GenBank/DDBJ databases">
        <title>A chromosome-level genome assembly of Lolium multiflorum.</title>
        <authorList>
            <person name="Chen Y."/>
            <person name="Copetti D."/>
            <person name="Kolliker R."/>
            <person name="Studer B."/>
        </authorList>
    </citation>
    <scope>NUCLEOTIDE SEQUENCE</scope>
    <source>
        <strain evidence="4">02402/16</strain>
        <tissue evidence="4">Leaf</tissue>
    </source>
</reference>
<dbReference type="PANTHER" id="PTHR32141">
    <property type="match status" value="1"/>
</dbReference>
<evidence type="ECO:0000259" key="1">
    <source>
        <dbReference type="Pfam" id="PF00646"/>
    </source>
</evidence>
<name>A0AAD8VXN1_LOLMU</name>
<keyword evidence="5" id="KW-1185">Reference proteome</keyword>
<protein>
    <recommendedName>
        <fullName evidence="6">FBD domain-containing protein</fullName>
    </recommendedName>
</protein>
<feature type="domain" description="FBD" evidence="2">
    <location>
        <begin position="339"/>
        <end position="371"/>
    </location>
</feature>
<dbReference type="SUPFAM" id="SSF52047">
    <property type="entry name" value="RNI-like"/>
    <property type="match status" value="1"/>
</dbReference>
<dbReference type="SUPFAM" id="SSF81383">
    <property type="entry name" value="F-box domain"/>
    <property type="match status" value="1"/>
</dbReference>
<evidence type="ECO:0000259" key="2">
    <source>
        <dbReference type="Pfam" id="PF08387"/>
    </source>
</evidence>
<dbReference type="InterPro" id="IPR001810">
    <property type="entry name" value="F-box_dom"/>
</dbReference>
<dbReference type="InterPro" id="IPR055302">
    <property type="entry name" value="F-box_dom-containing"/>
</dbReference>
<feature type="domain" description="F-box/LRR-repeat protein 15/At3g58940/PEG3-like LRR" evidence="3">
    <location>
        <begin position="92"/>
        <end position="315"/>
    </location>
</feature>
<dbReference type="Pfam" id="PF24758">
    <property type="entry name" value="LRR_At5g56370"/>
    <property type="match status" value="1"/>
</dbReference>
<dbReference type="Gene3D" id="3.80.10.10">
    <property type="entry name" value="Ribonuclease Inhibitor"/>
    <property type="match status" value="1"/>
</dbReference>
<evidence type="ECO:0008006" key="6">
    <source>
        <dbReference type="Google" id="ProtNLM"/>
    </source>
</evidence>
<evidence type="ECO:0000259" key="3">
    <source>
        <dbReference type="Pfam" id="PF24758"/>
    </source>
</evidence>
<dbReference type="InterPro" id="IPR055411">
    <property type="entry name" value="LRR_FXL15/At3g58940/PEG3-like"/>
</dbReference>
<accession>A0AAD8VXN1</accession>
<dbReference type="AlphaFoldDB" id="A0AAD8VXN1"/>
<comment type="caution">
    <text evidence="4">The sequence shown here is derived from an EMBL/GenBank/DDBJ whole genome shotgun (WGS) entry which is preliminary data.</text>
</comment>
<dbReference type="CDD" id="cd22160">
    <property type="entry name" value="F-box_AtFBL13-like"/>
    <property type="match status" value="1"/>
</dbReference>
<gene>
    <name evidence="4" type="ORF">QYE76_026522</name>
</gene>